<dbReference type="Pfam" id="PF06791">
    <property type="entry name" value="TMP_2"/>
    <property type="match status" value="1"/>
</dbReference>
<feature type="domain" description="Bacteriophage tail tape measure C-terminal" evidence="3">
    <location>
        <begin position="629"/>
        <end position="715"/>
    </location>
</feature>
<protein>
    <submittedName>
        <fullName evidence="4">Tail component of prophage</fullName>
    </submittedName>
</protein>
<name>A0A377CC56_ECOLX</name>
<evidence type="ECO:0000256" key="1">
    <source>
        <dbReference type="SAM" id="Coils"/>
    </source>
</evidence>
<dbReference type="InterPro" id="IPR009628">
    <property type="entry name" value="Phage_tape_measure_N"/>
</dbReference>
<accession>A0A377CC56</accession>
<dbReference type="Pfam" id="PF09718">
    <property type="entry name" value="Tape_meas_lam_C"/>
    <property type="match status" value="1"/>
</dbReference>
<reference evidence="4 5" key="1">
    <citation type="submission" date="2018-06" db="EMBL/GenBank/DDBJ databases">
        <authorList>
            <consortium name="Pathogen Informatics"/>
            <person name="Doyle S."/>
        </authorList>
    </citation>
    <scope>NUCLEOTIDE SEQUENCE [LARGE SCALE GENOMIC DNA]</scope>
    <source>
        <strain evidence="4 5">NCTC10429</strain>
    </source>
</reference>
<sequence length="782" mass="83794">MAQSVGDLIVNLDVDSTKFTEQVNRVNKQLKGTGQAANDAALQVQKSFTRHEVAAKRAGLSVGQYSNAMRMLPAQFTDVATQLAGGQNPWLILLQQGGQVKDMFGGIRPMLVGLASSISPVMLGVGALTAGTAALMYSYYQGSSTLSEFNKTLVLTGNTAGLTAVRMQTIAAAGEKAGLTFNQTSQALTALVNAGVRAGANFEGLAISVAKFTDASGLPVDKVAEAFGRMVNDPASGLLAMAQQFHNVTAEQVEYVAALQRSGNEAGALQAANEAATAGFNKQTASIRDNMGSIESAADSLKNAFKSMWDAALDIGRPDTSQEMLSKAEAAFRRADEIWDLRKGDRYVNDEARARFWNDRETARQALDMAQQQARNSQLAQESATREAGLEADRLKYAQQAQANYSKSQTALEKYTDRQNELNKALKEGRILQADYNINLAAARKEYEDSLKKPTKVRTPGGTKLTDSTSAQTLELQTQLEVLRQHTGINDKISLQRQQLWKEQAKFTVLEQAAKNRVLTDDEKSVLASKDKVLAQAEINAGLGDQIVIQERLNRLQDSSQKYVTQMGEKTRALADSAGMSSRQAQRRLEEAQLLQGWKNSGGNESDKGYQNELTALRNYYGQQDAIRQNWQAGALTSMANFADEASNYNLTAANAASSLLNQTTNSMANAFSGIITQAKSVGDAFGNMFSSMGETVIQTLSQMAAQWLVYQAVQLMVGKGTQASAAAAMTSNATASALMAQLNAYASTAAIPIVGPALAPAAMAAAAAVTSPMVAPYQPPL</sequence>
<evidence type="ECO:0000313" key="5">
    <source>
        <dbReference type="Proteomes" id="UP000254088"/>
    </source>
</evidence>
<dbReference type="AlphaFoldDB" id="A0A377CC56"/>
<feature type="domain" description="Bacteriophage tail tape measure N-terminal" evidence="2">
    <location>
        <begin position="54"/>
        <end position="256"/>
    </location>
</feature>
<evidence type="ECO:0000259" key="3">
    <source>
        <dbReference type="Pfam" id="PF09718"/>
    </source>
</evidence>
<dbReference type="EMBL" id="UGEX01000001">
    <property type="protein sequence ID" value="STL90153.1"/>
    <property type="molecule type" value="Genomic_DNA"/>
</dbReference>
<keyword evidence="1" id="KW-0175">Coiled coil</keyword>
<proteinExistence type="predicted"/>
<evidence type="ECO:0000313" key="4">
    <source>
        <dbReference type="EMBL" id="STL90153.1"/>
    </source>
</evidence>
<feature type="coiled-coil region" evidence="1">
    <location>
        <begin position="360"/>
        <end position="418"/>
    </location>
</feature>
<evidence type="ECO:0000259" key="2">
    <source>
        <dbReference type="Pfam" id="PF06791"/>
    </source>
</evidence>
<dbReference type="InterPro" id="IPR006431">
    <property type="entry name" value="Phage_tape_meas_C"/>
</dbReference>
<dbReference type="Proteomes" id="UP000254088">
    <property type="component" value="Unassembled WGS sequence"/>
</dbReference>
<organism evidence="4 5">
    <name type="scientific">Escherichia coli</name>
    <dbReference type="NCBI Taxonomy" id="562"/>
    <lineage>
        <taxon>Bacteria</taxon>
        <taxon>Pseudomonadati</taxon>
        <taxon>Pseudomonadota</taxon>
        <taxon>Gammaproteobacteria</taxon>
        <taxon>Enterobacterales</taxon>
        <taxon>Enterobacteriaceae</taxon>
        <taxon>Escherichia</taxon>
    </lineage>
</organism>
<gene>
    <name evidence="4" type="ORF">NCTC10429_02719</name>
</gene>